<protein>
    <submittedName>
        <fullName evidence="1">Uncharacterized protein</fullName>
    </submittedName>
</protein>
<proteinExistence type="predicted"/>
<evidence type="ECO:0000313" key="2">
    <source>
        <dbReference type="Proteomes" id="UP000001075"/>
    </source>
</evidence>
<dbReference type="InParanoid" id="G3GRC5"/>
<sequence length="51" mass="5909">MEGCLFCVVCRIRGPLNFLKFRWESWDTLEHKTKASNSEERHNPGGDRGTV</sequence>
<organism evidence="1 2">
    <name type="scientific">Cricetulus griseus</name>
    <name type="common">Chinese hamster</name>
    <name type="synonym">Cricetulus barabensis griseus</name>
    <dbReference type="NCBI Taxonomy" id="10029"/>
    <lineage>
        <taxon>Eukaryota</taxon>
        <taxon>Metazoa</taxon>
        <taxon>Chordata</taxon>
        <taxon>Craniata</taxon>
        <taxon>Vertebrata</taxon>
        <taxon>Euteleostomi</taxon>
        <taxon>Mammalia</taxon>
        <taxon>Eutheria</taxon>
        <taxon>Euarchontoglires</taxon>
        <taxon>Glires</taxon>
        <taxon>Rodentia</taxon>
        <taxon>Myomorpha</taxon>
        <taxon>Muroidea</taxon>
        <taxon>Cricetidae</taxon>
        <taxon>Cricetinae</taxon>
        <taxon>Cricetulus</taxon>
    </lineage>
</organism>
<evidence type="ECO:0000313" key="1">
    <source>
        <dbReference type="EMBL" id="EGV92525.1"/>
    </source>
</evidence>
<gene>
    <name evidence="1" type="ORF">I79_000068</name>
</gene>
<reference evidence="2" key="1">
    <citation type="journal article" date="2011" name="Nat. Biotechnol.">
        <title>The genomic sequence of the Chinese hamster ovary (CHO)-K1 cell line.</title>
        <authorList>
            <person name="Xu X."/>
            <person name="Nagarajan H."/>
            <person name="Lewis N.E."/>
            <person name="Pan S."/>
            <person name="Cai Z."/>
            <person name="Liu X."/>
            <person name="Chen W."/>
            <person name="Xie M."/>
            <person name="Wang W."/>
            <person name="Hammond S."/>
            <person name="Andersen M.R."/>
            <person name="Neff N."/>
            <person name="Passarelli B."/>
            <person name="Koh W."/>
            <person name="Fan H.C."/>
            <person name="Wang J."/>
            <person name="Gui Y."/>
            <person name="Lee K.H."/>
            <person name="Betenbaugh M.J."/>
            <person name="Quake S.R."/>
            <person name="Famili I."/>
            <person name="Palsson B.O."/>
            <person name="Wang J."/>
        </authorList>
    </citation>
    <scope>NUCLEOTIDE SEQUENCE [LARGE SCALE GENOMIC DNA]</scope>
    <source>
        <strain evidence="2">CHO K1 cell line</strain>
    </source>
</reference>
<name>G3GRC5_CRIGR</name>
<dbReference type="EMBL" id="JH000002">
    <property type="protein sequence ID" value="EGV92525.1"/>
    <property type="molecule type" value="Genomic_DNA"/>
</dbReference>
<dbReference type="Proteomes" id="UP000001075">
    <property type="component" value="Unassembled WGS sequence"/>
</dbReference>
<accession>G3GRC5</accession>
<dbReference type="AlphaFoldDB" id="G3GRC5"/>